<name>A0A151A235_9STAP</name>
<dbReference type="PROSITE" id="PS51186">
    <property type="entry name" value="GNAT"/>
    <property type="match status" value="1"/>
</dbReference>
<dbReference type="InterPro" id="IPR016181">
    <property type="entry name" value="Acyl_CoA_acyltransferase"/>
</dbReference>
<organism evidence="6 7">
    <name type="scientific">Staphylococcus kloosii</name>
    <dbReference type="NCBI Taxonomy" id="29384"/>
    <lineage>
        <taxon>Bacteria</taxon>
        <taxon>Bacillati</taxon>
        <taxon>Bacillota</taxon>
        <taxon>Bacilli</taxon>
        <taxon>Bacillales</taxon>
        <taxon>Staphylococcaceae</taxon>
        <taxon>Staphylococcus</taxon>
    </lineage>
</organism>
<evidence type="ECO:0000313" key="7">
    <source>
        <dbReference type="Proteomes" id="UP000075418"/>
    </source>
</evidence>
<comment type="caution">
    <text evidence="6">The sequence shown here is derived from an EMBL/GenBank/DDBJ whole genome shotgun (WGS) entry which is preliminary data.</text>
</comment>
<dbReference type="AlphaFoldDB" id="A0A151A235"/>
<keyword evidence="2" id="KW-0012">Acyltransferase</keyword>
<comment type="catalytic activity">
    <reaction evidence="4">
        <text>L-methionine sulfone + acetyl-CoA = N-acetyl-L-methionine sulfone + CoA + H(+)</text>
        <dbReference type="Rhea" id="RHEA:47656"/>
        <dbReference type="ChEBI" id="CHEBI:15378"/>
        <dbReference type="ChEBI" id="CHEBI:57287"/>
        <dbReference type="ChEBI" id="CHEBI:57288"/>
        <dbReference type="ChEBI" id="CHEBI:87824"/>
        <dbReference type="ChEBI" id="CHEBI:87825"/>
    </reaction>
</comment>
<sequence length="163" mass="18787">MTRFATKEDLPAILEIYNDAILNTTAVYTYEAQTLENRVQWFDTKTANSEPIFVYELDNKAVGFATYGSFRDWPAYQYTIEHSIYVDKDYRGNGIAQKLLTELLTDVKAKGYKTIVAGIDATNDKSIHLHKKFNFSYSGTITNVGYKFNQWLDLAFYQLDLTE</sequence>
<feature type="domain" description="N-acetyltransferase" evidence="5">
    <location>
        <begin position="1"/>
        <end position="163"/>
    </location>
</feature>
<dbReference type="PANTHER" id="PTHR43072">
    <property type="entry name" value="N-ACETYLTRANSFERASE"/>
    <property type="match status" value="1"/>
</dbReference>
<dbReference type="CDD" id="cd04301">
    <property type="entry name" value="NAT_SF"/>
    <property type="match status" value="1"/>
</dbReference>
<dbReference type="Gene3D" id="3.40.630.30">
    <property type="match status" value="1"/>
</dbReference>
<proteinExistence type="predicted"/>
<evidence type="ECO:0000313" key="6">
    <source>
        <dbReference type="EMBL" id="KYH13481.1"/>
    </source>
</evidence>
<evidence type="ECO:0000259" key="5">
    <source>
        <dbReference type="PROSITE" id="PS51186"/>
    </source>
</evidence>
<dbReference type="Pfam" id="PF00583">
    <property type="entry name" value="Acetyltransf_1"/>
    <property type="match status" value="1"/>
</dbReference>
<dbReference type="GO" id="GO:0016747">
    <property type="term" value="F:acyltransferase activity, transferring groups other than amino-acyl groups"/>
    <property type="evidence" value="ECO:0007669"/>
    <property type="project" value="InterPro"/>
</dbReference>
<dbReference type="FunFam" id="3.40.630.30:FF:000026">
    <property type="entry name" value="Phosphinothricin acetyltransferase"/>
    <property type="match status" value="1"/>
</dbReference>
<dbReference type="EMBL" id="LUGM01000002">
    <property type="protein sequence ID" value="KYH13481.1"/>
    <property type="molecule type" value="Genomic_DNA"/>
</dbReference>
<dbReference type="SUPFAM" id="SSF55729">
    <property type="entry name" value="Acyl-CoA N-acyltransferases (Nat)"/>
    <property type="match status" value="1"/>
</dbReference>
<comment type="catalytic activity">
    <reaction evidence="3">
        <text>L-methionine sulfoximine + acetyl-CoA = N-acetyl-L-methionine sulfoximine + CoA + H(+)</text>
        <dbReference type="Rhea" id="RHEA:47660"/>
        <dbReference type="ChEBI" id="CHEBI:15378"/>
        <dbReference type="ChEBI" id="CHEBI:57287"/>
        <dbReference type="ChEBI" id="CHEBI:57288"/>
        <dbReference type="ChEBI" id="CHEBI:87826"/>
        <dbReference type="ChEBI" id="CHEBI:87827"/>
    </reaction>
</comment>
<evidence type="ECO:0000256" key="1">
    <source>
        <dbReference type="ARBA" id="ARBA00022679"/>
    </source>
</evidence>
<dbReference type="PANTHER" id="PTHR43072:SF23">
    <property type="entry name" value="UPF0039 PROTEIN C11D3.02C"/>
    <property type="match status" value="1"/>
</dbReference>
<dbReference type="InterPro" id="IPR000182">
    <property type="entry name" value="GNAT_dom"/>
</dbReference>
<reference evidence="6 7" key="1">
    <citation type="submission" date="2016-02" db="EMBL/GenBank/DDBJ databases">
        <title>Draft genome sequence of hydrocarbon degrading Staphylococcus saprophyticus Strain CNV2, isolated from crude-oil contaminated soil from Noonmati Oil Refinery, Guwahati, Assam, India.</title>
        <authorList>
            <person name="Mukherjee A."/>
            <person name="Chettri B."/>
            <person name="Langpoklakpam J."/>
            <person name="Singh A.K."/>
            <person name="Chattopadhyay D.J."/>
        </authorList>
    </citation>
    <scope>NUCLEOTIDE SEQUENCE [LARGE SCALE GENOMIC DNA]</scope>
    <source>
        <strain evidence="6 7">CNV2</strain>
    </source>
</reference>
<evidence type="ECO:0000256" key="3">
    <source>
        <dbReference type="ARBA" id="ARBA00050603"/>
    </source>
</evidence>
<gene>
    <name evidence="6" type="ORF">A0131_01480</name>
</gene>
<dbReference type="RefSeq" id="WP_061853712.1">
    <property type="nucleotide sequence ID" value="NZ_LUGM01000002.1"/>
</dbReference>
<dbReference type="Proteomes" id="UP000075418">
    <property type="component" value="Unassembled WGS sequence"/>
</dbReference>
<evidence type="ECO:0000256" key="4">
    <source>
        <dbReference type="ARBA" id="ARBA00051334"/>
    </source>
</evidence>
<accession>A0A151A235</accession>
<protein>
    <submittedName>
        <fullName evidence="6">Phosphinothricin acetyltransferase</fullName>
    </submittedName>
</protein>
<keyword evidence="1 6" id="KW-0808">Transferase</keyword>
<evidence type="ECO:0000256" key="2">
    <source>
        <dbReference type="ARBA" id="ARBA00023315"/>
    </source>
</evidence>